<dbReference type="AlphaFoldDB" id="A0A9N9PHA1"/>
<accession>A0A9N9PHA1</accession>
<dbReference type="OrthoDB" id="2362532at2759"/>
<feature type="region of interest" description="Disordered" evidence="1">
    <location>
        <begin position="1"/>
        <end position="42"/>
    </location>
</feature>
<protein>
    <submittedName>
        <fullName evidence="2">20272_t:CDS:1</fullName>
    </submittedName>
</protein>
<dbReference type="EMBL" id="CAJVQA010044061">
    <property type="protein sequence ID" value="CAG8816252.1"/>
    <property type="molecule type" value="Genomic_DNA"/>
</dbReference>
<feature type="non-terminal residue" evidence="2">
    <location>
        <position position="302"/>
    </location>
</feature>
<organism evidence="2 3">
    <name type="scientific">Cetraspora pellucida</name>
    <dbReference type="NCBI Taxonomy" id="1433469"/>
    <lineage>
        <taxon>Eukaryota</taxon>
        <taxon>Fungi</taxon>
        <taxon>Fungi incertae sedis</taxon>
        <taxon>Mucoromycota</taxon>
        <taxon>Glomeromycotina</taxon>
        <taxon>Glomeromycetes</taxon>
        <taxon>Diversisporales</taxon>
        <taxon>Gigasporaceae</taxon>
        <taxon>Cetraspora</taxon>
    </lineage>
</organism>
<gene>
    <name evidence="2" type="ORF">CPELLU_LOCUS19215</name>
</gene>
<feature type="compositionally biased region" description="Low complexity" evidence="1">
    <location>
        <begin position="33"/>
        <end position="42"/>
    </location>
</feature>
<feature type="compositionally biased region" description="Basic residues" evidence="1">
    <location>
        <begin position="1"/>
        <end position="10"/>
    </location>
</feature>
<comment type="caution">
    <text evidence="2">The sequence shown here is derived from an EMBL/GenBank/DDBJ whole genome shotgun (WGS) entry which is preliminary data.</text>
</comment>
<keyword evidence="3" id="KW-1185">Reference proteome</keyword>
<evidence type="ECO:0000256" key="1">
    <source>
        <dbReference type="SAM" id="MobiDB-lite"/>
    </source>
</evidence>
<proteinExistence type="predicted"/>
<dbReference type="Proteomes" id="UP000789759">
    <property type="component" value="Unassembled WGS sequence"/>
</dbReference>
<evidence type="ECO:0000313" key="2">
    <source>
        <dbReference type="EMBL" id="CAG8816252.1"/>
    </source>
</evidence>
<name>A0A9N9PHA1_9GLOM</name>
<sequence length="302" mass="34369">MGRTRKKAVPIRRGAQHTLPSIELAEKQTNTPSISSSSSVLSTSSISSSIQMRSNILTTKHVVIESCLDRSDDNDGDLYDPNISSDNENPMSPINDDILENELTHLNFKRKNKETINENANLQKKIRLASTITSIHDMQLQIFTIIQEMQTKINKLYDAIGEAIYAAIEKTMYPTDEHLMKICYDTLLDIKEAQQFCRQGRSNIVQQIKDTIHSEFSDLVKPKTGNRQFYLKLNQPVDTNDDLHYTYLNLIIDRIFADPNTEKNSIAFGMTVALNYLDPSKGISMVPSKVTERMNHILEKMQ</sequence>
<reference evidence="2" key="1">
    <citation type="submission" date="2021-06" db="EMBL/GenBank/DDBJ databases">
        <authorList>
            <person name="Kallberg Y."/>
            <person name="Tangrot J."/>
            <person name="Rosling A."/>
        </authorList>
    </citation>
    <scope>NUCLEOTIDE SEQUENCE</scope>
    <source>
        <strain evidence="2">FL966</strain>
    </source>
</reference>
<evidence type="ECO:0000313" key="3">
    <source>
        <dbReference type="Proteomes" id="UP000789759"/>
    </source>
</evidence>